<dbReference type="OrthoDB" id="665141at2759"/>
<dbReference type="InterPro" id="IPR016169">
    <property type="entry name" value="FAD-bd_PCMH_sub2"/>
</dbReference>
<evidence type="ECO:0000256" key="7">
    <source>
        <dbReference type="ARBA" id="ARBA00023002"/>
    </source>
</evidence>
<keyword evidence="12" id="KW-1185">Reference proteome</keyword>
<dbReference type="Gene3D" id="3.30.43.10">
    <property type="entry name" value="Uridine Diphospho-n-acetylenolpyruvylglucosamine Reductase, domain 2"/>
    <property type="match status" value="1"/>
</dbReference>
<comment type="caution">
    <text evidence="11">The sequence shown here is derived from an EMBL/GenBank/DDBJ whole genome shotgun (WGS) entry which is preliminary data.</text>
</comment>
<keyword evidence="9" id="KW-0732">Signal</keyword>
<dbReference type="SUPFAM" id="SSF55103">
    <property type="entry name" value="FAD-linked oxidases, C-terminal domain"/>
    <property type="match status" value="1"/>
</dbReference>
<dbReference type="Gene3D" id="3.30.465.10">
    <property type="match status" value="1"/>
</dbReference>
<dbReference type="PANTHER" id="PTHR13878">
    <property type="entry name" value="GULONOLACTONE OXIDASE"/>
    <property type="match status" value="1"/>
</dbReference>
<comment type="similarity">
    <text evidence="2">Belongs to the oxygen-dependent FAD-linked oxidoreductase family.</text>
</comment>
<evidence type="ECO:0000313" key="12">
    <source>
        <dbReference type="Proteomes" id="UP001151287"/>
    </source>
</evidence>
<dbReference type="AlphaFoldDB" id="A0A9Q0CC37"/>
<organism evidence="11 12">
    <name type="scientific">Rhynchospora breviuscula</name>
    <dbReference type="NCBI Taxonomy" id="2022672"/>
    <lineage>
        <taxon>Eukaryota</taxon>
        <taxon>Viridiplantae</taxon>
        <taxon>Streptophyta</taxon>
        <taxon>Embryophyta</taxon>
        <taxon>Tracheophyta</taxon>
        <taxon>Spermatophyta</taxon>
        <taxon>Magnoliopsida</taxon>
        <taxon>Liliopsida</taxon>
        <taxon>Poales</taxon>
        <taxon>Cyperaceae</taxon>
        <taxon>Cyperoideae</taxon>
        <taxon>Rhynchosporeae</taxon>
        <taxon>Rhynchospora</taxon>
    </lineage>
</organism>
<evidence type="ECO:0000256" key="3">
    <source>
        <dbReference type="ARBA" id="ARBA00011245"/>
    </source>
</evidence>
<proteinExistence type="inferred from homology"/>
<comment type="catalytic activity">
    <reaction evidence="8">
        <text>N(6)-dimethylallyladenine + A + H2O = 3-methyl-2-butenal + adenine + AH2</text>
        <dbReference type="Rhea" id="RHEA:13625"/>
        <dbReference type="ChEBI" id="CHEBI:13193"/>
        <dbReference type="ChEBI" id="CHEBI:15377"/>
        <dbReference type="ChEBI" id="CHEBI:15825"/>
        <dbReference type="ChEBI" id="CHEBI:16708"/>
        <dbReference type="ChEBI" id="CHEBI:17499"/>
        <dbReference type="ChEBI" id="CHEBI:17660"/>
        <dbReference type="EC" id="1.5.99.12"/>
    </reaction>
</comment>
<dbReference type="SUPFAM" id="SSF56176">
    <property type="entry name" value="FAD-binding/transporter-associated domain-like"/>
    <property type="match status" value="1"/>
</dbReference>
<evidence type="ECO:0000256" key="8">
    <source>
        <dbReference type="ARBA" id="ARBA00048224"/>
    </source>
</evidence>
<dbReference type="Proteomes" id="UP001151287">
    <property type="component" value="Unassembled WGS sequence"/>
</dbReference>
<evidence type="ECO:0000256" key="5">
    <source>
        <dbReference type="ARBA" id="ARBA00022630"/>
    </source>
</evidence>
<dbReference type="EC" id="1.5.99.12" evidence="4"/>
<dbReference type="InterPro" id="IPR016164">
    <property type="entry name" value="FAD-linked_Oxase-like_C"/>
</dbReference>
<comment type="cofactor">
    <cofactor evidence="1">
        <name>FAD</name>
        <dbReference type="ChEBI" id="CHEBI:57692"/>
    </cofactor>
</comment>
<keyword evidence="7" id="KW-0560">Oxidoreductase</keyword>
<protein>
    <recommendedName>
        <fullName evidence="4">cytokinin dehydrogenase</fullName>
        <ecNumber evidence="4">1.5.99.12</ecNumber>
    </recommendedName>
</protein>
<dbReference type="Pfam" id="PF01565">
    <property type="entry name" value="FAD_binding_4"/>
    <property type="match status" value="1"/>
</dbReference>
<gene>
    <name evidence="11" type="ORF">LUZ63_015316</name>
</gene>
<keyword evidence="5" id="KW-0285">Flavoprotein</keyword>
<evidence type="ECO:0000256" key="4">
    <source>
        <dbReference type="ARBA" id="ARBA00011928"/>
    </source>
</evidence>
<dbReference type="GO" id="GO:0071949">
    <property type="term" value="F:FAD binding"/>
    <property type="evidence" value="ECO:0007669"/>
    <property type="project" value="InterPro"/>
</dbReference>
<dbReference type="InterPro" id="IPR016166">
    <property type="entry name" value="FAD-bd_PCMH"/>
</dbReference>
<dbReference type="InterPro" id="IPR015345">
    <property type="entry name" value="Cytokinin_DH_FAD/cytokin-bd"/>
</dbReference>
<sequence>MELSRHSSIILSITIVTTFASFVKSSLPQGLQTLNISSEISTDPNITASFATDFGMLFNSTPGAVFYPSSPNDIATLIHFSYTSSKPFPISQRGRGHSTYGQTLVPDGVLIDMSSLGHTNYSRINVTDGPIPYADVGAEQLWIDVLNATLKHDLMPRMLTDYLSLTVGGTLSYAGISGREFKHGPQISNVYEFDVVTGTGEIVTCSREFNPDLFYAALGGLGQFGVITRARIALQPAQKRVRWSRLFYTDIKLVTSDLEKLISPDNNLSGIIDFVEGEVLLGVAQASLIGFTFNFTNSDVQKIIDLASDNNGPIYLLDAVVFYNDTTATSAEQKVDLLLKELQYTSGFAFSYDIPLLNFLNRLHYQETARSSQGRFHPWLVMFVPKSKILEFDSTVYKATLNGTNTVGSLLIYPMNRTMWDDEMSAVTPNAEVFYTTDFLWTTSEANDTKNITIKNNQIQNVGEQLGCKEYLPHFKNQVEWQKQFGNKWGKFVSRKMKYDPKALLSPGQRIFTPSGIN</sequence>
<evidence type="ECO:0000256" key="1">
    <source>
        <dbReference type="ARBA" id="ARBA00001974"/>
    </source>
</evidence>
<dbReference type="InterPro" id="IPR050432">
    <property type="entry name" value="FAD-linked_Oxidoreductases_BP"/>
</dbReference>
<dbReference type="Pfam" id="PF09265">
    <property type="entry name" value="Cytokin-bind"/>
    <property type="match status" value="1"/>
</dbReference>
<dbReference type="PANTHER" id="PTHR13878:SF127">
    <property type="entry name" value="CYTOKININ DEHYDROGENASE 3"/>
    <property type="match status" value="1"/>
</dbReference>
<feature type="domain" description="FAD-binding PCMH-type" evidence="10">
    <location>
        <begin position="58"/>
        <end position="237"/>
    </location>
</feature>
<dbReference type="InterPro" id="IPR016170">
    <property type="entry name" value="Cytok_DH_C_sf"/>
</dbReference>
<evidence type="ECO:0000256" key="6">
    <source>
        <dbReference type="ARBA" id="ARBA00022827"/>
    </source>
</evidence>
<name>A0A9Q0CC37_9POAL</name>
<dbReference type="GO" id="GO:0009690">
    <property type="term" value="P:cytokinin metabolic process"/>
    <property type="evidence" value="ECO:0007669"/>
    <property type="project" value="InterPro"/>
</dbReference>
<reference evidence="11" key="1">
    <citation type="journal article" date="2022" name="Cell">
        <title>Repeat-based holocentromeres influence genome architecture and karyotype evolution.</title>
        <authorList>
            <person name="Hofstatter P.G."/>
            <person name="Thangavel G."/>
            <person name="Lux T."/>
            <person name="Neumann P."/>
            <person name="Vondrak T."/>
            <person name="Novak P."/>
            <person name="Zhang M."/>
            <person name="Costa L."/>
            <person name="Castellani M."/>
            <person name="Scott A."/>
            <person name="Toegelov H."/>
            <person name="Fuchs J."/>
            <person name="Mata-Sucre Y."/>
            <person name="Dias Y."/>
            <person name="Vanzela A.L.L."/>
            <person name="Huettel B."/>
            <person name="Almeida C.C.S."/>
            <person name="Simkova H."/>
            <person name="Souza G."/>
            <person name="Pedrosa-Harand A."/>
            <person name="Macas J."/>
            <person name="Mayer K.F.X."/>
            <person name="Houben A."/>
            <person name="Marques A."/>
        </authorList>
    </citation>
    <scope>NUCLEOTIDE SEQUENCE</scope>
    <source>
        <strain evidence="11">RhyBre1mFocal</strain>
    </source>
</reference>
<evidence type="ECO:0000256" key="9">
    <source>
        <dbReference type="SAM" id="SignalP"/>
    </source>
</evidence>
<feature type="chain" id="PRO_5040216508" description="cytokinin dehydrogenase" evidence="9">
    <location>
        <begin position="26"/>
        <end position="518"/>
    </location>
</feature>
<evidence type="ECO:0000313" key="11">
    <source>
        <dbReference type="EMBL" id="KAJ1691161.1"/>
    </source>
</evidence>
<dbReference type="InterPro" id="IPR016167">
    <property type="entry name" value="FAD-bd_PCMH_sub1"/>
</dbReference>
<dbReference type="GO" id="GO:0019139">
    <property type="term" value="F:cytokinin dehydrogenase activity"/>
    <property type="evidence" value="ECO:0007669"/>
    <property type="project" value="UniProtKB-EC"/>
</dbReference>
<evidence type="ECO:0000256" key="2">
    <source>
        <dbReference type="ARBA" id="ARBA00005466"/>
    </source>
</evidence>
<evidence type="ECO:0000259" key="10">
    <source>
        <dbReference type="PROSITE" id="PS51387"/>
    </source>
</evidence>
<dbReference type="PROSITE" id="PS00862">
    <property type="entry name" value="OX2_COVAL_FAD"/>
    <property type="match status" value="1"/>
</dbReference>
<dbReference type="InterPro" id="IPR036318">
    <property type="entry name" value="FAD-bd_PCMH-like_sf"/>
</dbReference>
<feature type="signal peptide" evidence="9">
    <location>
        <begin position="1"/>
        <end position="25"/>
    </location>
</feature>
<keyword evidence="6" id="KW-0274">FAD</keyword>
<comment type="subunit">
    <text evidence="3">Monomer.</text>
</comment>
<dbReference type="InterPro" id="IPR006094">
    <property type="entry name" value="Oxid_FAD_bind_N"/>
</dbReference>
<dbReference type="Gene3D" id="3.40.462.10">
    <property type="entry name" value="FAD-linked oxidases, C-terminal domain"/>
    <property type="match status" value="1"/>
</dbReference>
<dbReference type="PROSITE" id="PS51387">
    <property type="entry name" value="FAD_PCMH"/>
    <property type="match status" value="1"/>
</dbReference>
<accession>A0A9Q0CC37</accession>
<dbReference type="EMBL" id="JAMQYH010000004">
    <property type="protein sequence ID" value="KAJ1691161.1"/>
    <property type="molecule type" value="Genomic_DNA"/>
</dbReference>
<dbReference type="InterPro" id="IPR006093">
    <property type="entry name" value="Oxy_OxRdtase_FAD_BS"/>
</dbReference>